<evidence type="ECO:0000313" key="3">
    <source>
        <dbReference type="EMBL" id="ELU18535.1"/>
    </source>
</evidence>
<reference evidence="5" key="1">
    <citation type="submission" date="2012-12" db="EMBL/GenBank/DDBJ databases">
        <authorList>
            <person name="Hellsten U."/>
            <person name="Grimwood J."/>
            <person name="Chapman J.A."/>
            <person name="Shapiro H."/>
            <person name="Aerts A."/>
            <person name="Otillar R.P."/>
            <person name="Terry A.Y."/>
            <person name="Boore J.L."/>
            <person name="Simakov O."/>
            <person name="Marletaz F."/>
            <person name="Cho S.-J."/>
            <person name="Edsinger-Gonzales E."/>
            <person name="Havlak P."/>
            <person name="Kuo D.-H."/>
            <person name="Larsson T."/>
            <person name="Lv J."/>
            <person name="Arendt D."/>
            <person name="Savage R."/>
            <person name="Osoegawa K."/>
            <person name="de Jong P."/>
            <person name="Lindberg D.R."/>
            <person name="Seaver E.C."/>
            <person name="Weisblat D.A."/>
            <person name="Putnam N.H."/>
            <person name="Grigoriev I.V."/>
            <person name="Rokhsar D.S."/>
        </authorList>
    </citation>
    <scope>NUCLEOTIDE SEQUENCE</scope>
    <source>
        <strain evidence="5">I ESC-2004</strain>
    </source>
</reference>
<name>R7UZS6_CAPTE</name>
<protein>
    <submittedName>
        <fullName evidence="2 4">Uncharacterized protein</fullName>
    </submittedName>
</protein>
<dbReference type="EnsemblMetazoa" id="CapteT198627">
    <property type="protein sequence ID" value="CapteP198627"/>
    <property type="gene ID" value="CapteG198627"/>
</dbReference>
<dbReference type="EMBL" id="KB296474">
    <property type="protein sequence ID" value="ELU11752.1"/>
    <property type="molecule type" value="Genomic_DNA"/>
</dbReference>
<evidence type="ECO:0000256" key="1">
    <source>
        <dbReference type="SAM" id="MobiDB-lite"/>
    </source>
</evidence>
<proteinExistence type="predicted"/>
<sequence>MSKGPRLWNLEKCRSDNPNLNSLNPSAPSSSTPPSFADLVKTSVQSVLNEEKVKSDVIIDGLAETQDDVENVQKICETLSFQIRPTGVHRMGKQGQGDKPRLLKLTFPSAFDARTFQSKVIETSKADSTSLPKFKCRPGRTKEEQRMYAELSQITFNLNQEARDAGDNSSFSLRESLQIWNLPKNNKGKWMRDRQWKAPEIPGQDASGNA</sequence>
<dbReference type="EMBL" id="AMQN01005662">
    <property type="status" value="NOT_ANNOTATED_CDS"/>
    <property type="molecule type" value="Genomic_DNA"/>
</dbReference>
<keyword evidence="5" id="KW-1185">Reference proteome</keyword>
<feature type="compositionally biased region" description="Low complexity" evidence="1">
    <location>
        <begin position="16"/>
        <end position="35"/>
    </location>
</feature>
<evidence type="ECO:0000313" key="4">
    <source>
        <dbReference type="EnsemblMetazoa" id="CapteP190945"/>
    </source>
</evidence>
<dbReference type="Proteomes" id="UP000014760">
    <property type="component" value="Unassembled WGS sequence"/>
</dbReference>
<reference evidence="4" key="3">
    <citation type="submission" date="2015-06" db="UniProtKB">
        <authorList>
            <consortium name="EnsemblMetazoa"/>
        </authorList>
    </citation>
    <scope>IDENTIFICATION</scope>
</reference>
<gene>
    <name evidence="3" type="ORF">CAPTEDRAFT_190945</name>
    <name evidence="2" type="ORF">CAPTEDRAFT_198627</name>
</gene>
<dbReference type="EMBL" id="KB291871">
    <property type="protein sequence ID" value="ELU18535.1"/>
    <property type="molecule type" value="Genomic_DNA"/>
</dbReference>
<evidence type="ECO:0000313" key="2">
    <source>
        <dbReference type="EMBL" id="ELU11752.1"/>
    </source>
</evidence>
<organism evidence="2">
    <name type="scientific">Capitella teleta</name>
    <name type="common">Polychaete worm</name>
    <dbReference type="NCBI Taxonomy" id="283909"/>
    <lineage>
        <taxon>Eukaryota</taxon>
        <taxon>Metazoa</taxon>
        <taxon>Spiralia</taxon>
        <taxon>Lophotrochozoa</taxon>
        <taxon>Annelida</taxon>
        <taxon>Polychaeta</taxon>
        <taxon>Sedentaria</taxon>
        <taxon>Scolecida</taxon>
        <taxon>Capitellidae</taxon>
        <taxon>Capitella</taxon>
    </lineage>
</organism>
<dbReference type="AlphaFoldDB" id="R7UZS6"/>
<reference evidence="2 5" key="2">
    <citation type="journal article" date="2013" name="Nature">
        <title>Insights into bilaterian evolution from three spiralian genomes.</title>
        <authorList>
            <person name="Simakov O."/>
            <person name="Marletaz F."/>
            <person name="Cho S.J."/>
            <person name="Edsinger-Gonzales E."/>
            <person name="Havlak P."/>
            <person name="Hellsten U."/>
            <person name="Kuo D.H."/>
            <person name="Larsson T."/>
            <person name="Lv J."/>
            <person name="Arendt D."/>
            <person name="Savage R."/>
            <person name="Osoegawa K."/>
            <person name="de Jong P."/>
            <person name="Grimwood J."/>
            <person name="Chapman J.A."/>
            <person name="Shapiro H."/>
            <person name="Aerts A."/>
            <person name="Otillar R.P."/>
            <person name="Terry A.Y."/>
            <person name="Boore J.L."/>
            <person name="Grigoriev I.V."/>
            <person name="Lindberg D.R."/>
            <person name="Seaver E.C."/>
            <person name="Weisblat D.A."/>
            <person name="Putnam N.H."/>
            <person name="Rokhsar D.S."/>
        </authorList>
    </citation>
    <scope>NUCLEOTIDE SEQUENCE</scope>
    <source>
        <strain evidence="2 5">I ESC-2004</strain>
    </source>
</reference>
<feature type="region of interest" description="Disordered" evidence="1">
    <location>
        <begin position="187"/>
        <end position="210"/>
    </location>
</feature>
<dbReference type="HOGENOM" id="CLU_089438_1_0_1"/>
<dbReference type="EnsemblMetazoa" id="CapteT190945">
    <property type="protein sequence ID" value="CapteP190945"/>
    <property type="gene ID" value="CapteG190945"/>
</dbReference>
<feature type="region of interest" description="Disordered" evidence="1">
    <location>
        <begin position="1"/>
        <end position="36"/>
    </location>
</feature>
<evidence type="ECO:0000313" key="5">
    <source>
        <dbReference type="Proteomes" id="UP000014760"/>
    </source>
</evidence>
<dbReference type="EMBL" id="AMQN01034795">
    <property type="status" value="NOT_ANNOTATED_CDS"/>
    <property type="molecule type" value="Genomic_DNA"/>
</dbReference>
<accession>R7UZS6</accession>